<keyword evidence="4" id="KW-1185">Reference proteome</keyword>
<dbReference type="EMBL" id="JBBHLL010000340">
    <property type="protein sequence ID" value="KAK7805454.1"/>
    <property type="molecule type" value="Genomic_DNA"/>
</dbReference>
<evidence type="ECO:0000256" key="1">
    <source>
        <dbReference type="ARBA" id="ARBA00023157"/>
    </source>
</evidence>
<organism evidence="3 4">
    <name type="scientific">Myodes glareolus</name>
    <name type="common">Bank vole</name>
    <name type="synonym">Clethrionomys glareolus</name>
    <dbReference type="NCBI Taxonomy" id="447135"/>
    <lineage>
        <taxon>Eukaryota</taxon>
        <taxon>Metazoa</taxon>
        <taxon>Chordata</taxon>
        <taxon>Craniata</taxon>
        <taxon>Vertebrata</taxon>
        <taxon>Euteleostomi</taxon>
        <taxon>Mammalia</taxon>
        <taxon>Eutheria</taxon>
        <taxon>Euarchontoglires</taxon>
        <taxon>Glires</taxon>
        <taxon>Rodentia</taxon>
        <taxon>Myomorpha</taxon>
        <taxon>Muroidea</taxon>
        <taxon>Cricetidae</taxon>
        <taxon>Arvicolinae</taxon>
        <taxon>Myodes</taxon>
    </lineage>
</organism>
<dbReference type="PANTHER" id="PTHR11675:SF50">
    <property type="entry name" value="POLYPEPTIDE N-ACETYLGALACTOSAMINYLTRANSFERASE 8-RELATED"/>
    <property type="match status" value="1"/>
</dbReference>
<gene>
    <name evidence="3" type="ORF">U0070_017737</name>
</gene>
<dbReference type="InterPro" id="IPR001173">
    <property type="entry name" value="Glyco_trans_2-like"/>
</dbReference>
<reference evidence="3 4" key="1">
    <citation type="journal article" date="2023" name="bioRxiv">
        <title>Conserved and derived expression patterns and positive selection on dental genes reveal complex evolutionary context of ever-growing rodent molars.</title>
        <authorList>
            <person name="Calamari Z.T."/>
            <person name="Song A."/>
            <person name="Cohen E."/>
            <person name="Akter M."/>
            <person name="Roy R.D."/>
            <person name="Hallikas O."/>
            <person name="Christensen M.M."/>
            <person name="Li P."/>
            <person name="Marangoni P."/>
            <person name="Jernvall J."/>
            <person name="Klein O.D."/>
        </authorList>
    </citation>
    <scope>NUCLEOTIDE SEQUENCE [LARGE SCALE GENOMIC DNA]</scope>
    <source>
        <strain evidence="3">V071</strain>
    </source>
</reference>
<dbReference type="Gene3D" id="3.90.550.10">
    <property type="entry name" value="Spore Coat Polysaccharide Biosynthesis Protein SpsA, Chain A"/>
    <property type="match status" value="1"/>
</dbReference>
<dbReference type="PANTHER" id="PTHR11675">
    <property type="entry name" value="N-ACETYLGALACTOSAMINYLTRANSFERASE"/>
    <property type="match status" value="1"/>
</dbReference>
<proteinExistence type="predicted"/>
<feature type="domain" description="Glycosyltransferase 2-like" evidence="2">
    <location>
        <begin position="156"/>
        <end position="293"/>
    </location>
</feature>
<dbReference type="GO" id="GO:0004653">
    <property type="term" value="F:polypeptide N-acetylgalactosaminyltransferase activity"/>
    <property type="evidence" value="ECO:0007669"/>
    <property type="project" value="TreeGrafter"/>
</dbReference>
<comment type="caution">
    <text evidence="3">The sequence shown here is derived from an EMBL/GenBank/DDBJ whole genome shotgun (WGS) entry which is preliminary data.</text>
</comment>
<evidence type="ECO:0000313" key="3">
    <source>
        <dbReference type="EMBL" id="KAK7805454.1"/>
    </source>
</evidence>
<accession>A0AAW0HTD4</accession>
<name>A0AAW0HTD4_MYOGA</name>
<sequence length="306" mass="34840">NILLVFYTNGTIHRLIVDGFHKEGAAVVQRPLYLEKDVHHSSKFHPTGRGNLRAGKSLKLILKQQGHVGWGAAEFHPGRKALKVRLVPKRFSLPSIFQQWGKGLSEAQQKEAQYLFLEFGYNAFLSNRLPFNRSIPDTRYSRCLQKTYPAQLPSISVILIFMNEALSVIQRAITSIINRTPPQLLKEIILVDDFSSHGELKARLDEMIKLYNRNYPLLLKLIRHTKRRGLAQARNIGLEATTADVVAILDAHIEVNIGWAEPILSRIQEDHTVVVSPVFDNINFNTFELEKYELAADGFDWKLVPV</sequence>
<dbReference type="InterPro" id="IPR029044">
    <property type="entry name" value="Nucleotide-diphossugar_trans"/>
</dbReference>
<keyword evidence="1" id="KW-1015">Disulfide bond</keyword>
<dbReference type="GO" id="GO:0005794">
    <property type="term" value="C:Golgi apparatus"/>
    <property type="evidence" value="ECO:0007669"/>
    <property type="project" value="TreeGrafter"/>
</dbReference>
<evidence type="ECO:0000259" key="2">
    <source>
        <dbReference type="Pfam" id="PF00535"/>
    </source>
</evidence>
<dbReference type="Pfam" id="PF00535">
    <property type="entry name" value="Glycos_transf_2"/>
    <property type="match status" value="1"/>
</dbReference>
<dbReference type="GO" id="GO:0006493">
    <property type="term" value="P:protein O-linked glycosylation"/>
    <property type="evidence" value="ECO:0007669"/>
    <property type="project" value="TreeGrafter"/>
</dbReference>
<dbReference type="SUPFAM" id="SSF53448">
    <property type="entry name" value="Nucleotide-diphospho-sugar transferases"/>
    <property type="match status" value="1"/>
</dbReference>
<dbReference type="AlphaFoldDB" id="A0AAW0HTD4"/>
<protein>
    <recommendedName>
        <fullName evidence="2">Glycosyltransferase 2-like domain-containing protein</fullName>
    </recommendedName>
</protein>
<evidence type="ECO:0000313" key="4">
    <source>
        <dbReference type="Proteomes" id="UP001488838"/>
    </source>
</evidence>
<dbReference type="Proteomes" id="UP001488838">
    <property type="component" value="Unassembled WGS sequence"/>
</dbReference>
<feature type="non-terminal residue" evidence="3">
    <location>
        <position position="1"/>
    </location>
</feature>